<dbReference type="PANTHER" id="PTHR47074">
    <property type="entry name" value="BNAC02G40300D PROTEIN"/>
    <property type="match status" value="1"/>
</dbReference>
<dbReference type="Pfam" id="PF13456">
    <property type="entry name" value="RVT_3"/>
    <property type="match status" value="1"/>
</dbReference>
<evidence type="ECO:0000313" key="2">
    <source>
        <dbReference type="EMBL" id="KAK3193688.1"/>
    </source>
</evidence>
<dbReference type="InterPro" id="IPR012337">
    <property type="entry name" value="RNaseH-like_sf"/>
</dbReference>
<reference evidence="2" key="1">
    <citation type="journal article" date="2023" name="Plant J.">
        <title>Genome sequences and population genomics provide insights into the demographic history, inbreeding, and mutation load of two 'living fossil' tree species of Dipteronia.</title>
        <authorList>
            <person name="Feng Y."/>
            <person name="Comes H.P."/>
            <person name="Chen J."/>
            <person name="Zhu S."/>
            <person name="Lu R."/>
            <person name="Zhang X."/>
            <person name="Li P."/>
            <person name="Qiu J."/>
            <person name="Olsen K.M."/>
            <person name="Qiu Y."/>
        </authorList>
    </citation>
    <scope>NUCLEOTIDE SEQUENCE</scope>
    <source>
        <strain evidence="2">NBL</strain>
    </source>
</reference>
<dbReference type="InterPro" id="IPR044730">
    <property type="entry name" value="RNase_H-like_dom_plant"/>
</dbReference>
<dbReference type="AlphaFoldDB" id="A0AAD9ZWF1"/>
<comment type="caution">
    <text evidence="2">The sequence shown here is derived from an EMBL/GenBank/DDBJ whole genome shotgun (WGS) entry which is preliminary data.</text>
</comment>
<protein>
    <recommendedName>
        <fullName evidence="1">RNase H type-1 domain-containing protein</fullName>
    </recommendedName>
</protein>
<accession>A0AAD9ZWF1</accession>
<dbReference type="PANTHER" id="PTHR47074:SF11">
    <property type="entry name" value="REVERSE TRANSCRIPTASE-LIKE PROTEIN"/>
    <property type="match status" value="1"/>
</dbReference>
<feature type="domain" description="RNase H type-1" evidence="1">
    <location>
        <begin position="349"/>
        <end position="442"/>
    </location>
</feature>
<dbReference type="CDD" id="cd06222">
    <property type="entry name" value="RNase_H_like"/>
    <property type="match status" value="1"/>
</dbReference>
<evidence type="ECO:0000313" key="3">
    <source>
        <dbReference type="Proteomes" id="UP001281410"/>
    </source>
</evidence>
<dbReference type="Proteomes" id="UP001281410">
    <property type="component" value="Unassembled WGS sequence"/>
</dbReference>
<dbReference type="InterPro" id="IPR052929">
    <property type="entry name" value="RNase_H-like_EbsB-rel"/>
</dbReference>
<keyword evidence="3" id="KW-1185">Reference proteome</keyword>
<organism evidence="2 3">
    <name type="scientific">Dipteronia sinensis</name>
    <dbReference type="NCBI Taxonomy" id="43782"/>
    <lineage>
        <taxon>Eukaryota</taxon>
        <taxon>Viridiplantae</taxon>
        <taxon>Streptophyta</taxon>
        <taxon>Embryophyta</taxon>
        <taxon>Tracheophyta</taxon>
        <taxon>Spermatophyta</taxon>
        <taxon>Magnoliopsida</taxon>
        <taxon>eudicotyledons</taxon>
        <taxon>Gunneridae</taxon>
        <taxon>Pentapetalae</taxon>
        <taxon>rosids</taxon>
        <taxon>malvids</taxon>
        <taxon>Sapindales</taxon>
        <taxon>Sapindaceae</taxon>
        <taxon>Hippocastanoideae</taxon>
        <taxon>Acereae</taxon>
        <taxon>Dipteronia</taxon>
    </lineage>
</organism>
<proteinExistence type="predicted"/>
<dbReference type="EMBL" id="JANJYJ010000008">
    <property type="protein sequence ID" value="KAK3193688.1"/>
    <property type="molecule type" value="Genomic_DNA"/>
</dbReference>
<dbReference type="SUPFAM" id="SSF53098">
    <property type="entry name" value="Ribonuclease H-like"/>
    <property type="match status" value="1"/>
</dbReference>
<dbReference type="GO" id="GO:0004523">
    <property type="term" value="F:RNA-DNA hybrid ribonuclease activity"/>
    <property type="evidence" value="ECO:0007669"/>
    <property type="project" value="InterPro"/>
</dbReference>
<sequence length="452" mass="49920">MSLSIDRSIDLDHDLISLSLSLDIISFSNLFVNRIVPDQGHTTFKHGSFVEDLRSGADRECKTQNGFDLGTDWFCLMGLRDVFGFLGLVLVMGGGEFNGFGFYGGGGSGLKRATAAECNNIKRILGEYSAVSGQITNFQKSDVGFSKNVAEMDKVFLANILEMRSVKCHDRYLGIPCVTSQNKQKPNSLAARVIGGCYYSTTDFHKARASKSVSFLWRSLCWGRELIEKGSRWLVGNERSVLIYGDQWIPRPISFKVLSQPVLGAFATVDRLEMANGEWNEMEDSLLWLFNKSGGFLVRSGYWVAKNIPSNPYSSGLSSKESWWKFFWHLQLPSKVKIFAPELGTFKINTDVALATEDGLSGFEVVIRDDKRYVRASTCDGVKANYPPQIEEALAIYKGILLAVNTGLLPAVLKSDSLTVVNDIRSQAPNSADVGVVISDILCVLLGELCFA</sequence>
<gene>
    <name evidence="2" type="ORF">Dsin_024998</name>
</gene>
<dbReference type="GO" id="GO:0003676">
    <property type="term" value="F:nucleic acid binding"/>
    <property type="evidence" value="ECO:0007669"/>
    <property type="project" value="InterPro"/>
</dbReference>
<dbReference type="InterPro" id="IPR002156">
    <property type="entry name" value="RNaseH_domain"/>
</dbReference>
<evidence type="ECO:0000259" key="1">
    <source>
        <dbReference type="Pfam" id="PF13456"/>
    </source>
</evidence>
<name>A0AAD9ZWF1_9ROSI</name>